<reference evidence="4 5" key="1">
    <citation type="submission" date="2018-03" db="EMBL/GenBank/DDBJ databases">
        <authorList>
            <person name="Gully D."/>
        </authorList>
    </citation>
    <scope>NUCLEOTIDE SEQUENCE [LARGE SCALE GENOMIC DNA]</scope>
    <source>
        <strain evidence="4">ORS3257</strain>
    </source>
</reference>
<feature type="chain" id="PRO_5041067057" evidence="2">
    <location>
        <begin position="21"/>
        <end position="138"/>
    </location>
</feature>
<name>A0A2U3Q530_9BRAD</name>
<evidence type="ECO:0000313" key="5">
    <source>
        <dbReference type="Proteomes" id="UP000246085"/>
    </source>
</evidence>
<dbReference type="Proteomes" id="UP000669317">
    <property type="component" value="Unassembled WGS sequence"/>
</dbReference>
<accession>A0A2U3Q530</accession>
<keyword evidence="2" id="KW-0732">Signal</keyword>
<feature type="compositionally biased region" description="Polar residues" evidence="1">
    <location>
        <begin position="108"/>
        <end position="119"/>
    </location>
</feature>
<organism evidence="4 5">
    <name type="scientific">Bradyrhizobium vignae</name>
    <dbReference type="NCBI Taxonomy" id="1549949"/>
    <lineage>
        <taxon>Bacteria</taxon>
        <taxon>Pseudomonadati</taxon>
        <taxon>Pseudomonadota</taxon>
        <taxon>Alphaproteobacteria</taxon>
        <taxon>Hyphomicrobiales</taxon>
        <taxon>Nitrobacteraceae</taxon>
        <taxon>Bradyrhizobium</taxon>
    </lineage>
</organism>
<dbReference type="KEGG" id="bvz:BRAD3257_5594"/>
<reference evidence="3 6" key="2">
    <citation type="submission" date="2021-03" db="EMBL/GenBank/DDBJ databases">
        <title>Genome Sequence of Bradyrhizobium vignae strain ISRA400.</title>
        <authorList>
            <person name="Tisa L.S."/>
            <person name="Svistoonoff S."/>
            <person name="Hocher V."/>
            <person name="Fall S."/>
            <person name="Zaiya A."/>
            <person name="Naing D."/>
            <person name="Niang N."/>
            <person name="Diouf A."/>
            <person name="Dasylva M.C."/>
            <person name="Toure O."/>
            <person name="Gueye M."/>
            <person name="Gully D."/>
            <person name="Tisseyre P."/>
            <person name="Simpson S."/>
            <person name="Morris K."/>
            <person name="Thomas W.K."/>
        </authorList>
    </citation>
    <scope>NUCLEOTIDE SEQUENCE [LARGE SCALE GENOMIC DNA]</scope>
    <source>
        <strain evidence="3 6">ISRA400</strain>
    </source>
</reference>
<proteinExistence type="predicted"/>
<dbReference type="OrthoDB" id="8240987at2"/>
<sequence length="138" mass="14251">MRNVMLLALGLMFVAWPHDSARGQTTVTPPVSLAPPASPPGASATHSRVPPATSGREASTPVIGGFPTTPNAAADYDGFSVGTLDDNDTPKQVAPPVRARTAKGSKPNLGTSGVTGQSSVDEEDDALKRKLTICRNCK</sequence>
<keyword evidence="6" id="KW-1185">Reference proteome</keyword>
<accession>A0A4Q0R586</accession>
<dbReference type="AlphaFoldDB" id="A0A2U3Q530"/>
<evidence type="ECO:0000313" key="4">
    <source>
        <dbReference type="EMBL" id="SPP96534.1"/>
    </source>
</evidence>
<dbReference type="Proteomes" id="UP000246085">
    <property type="component" value="Chromosome BRAD3257"/>
</dbReference>
<evidence type="ECO:0000313" key="6">
    <source>
        <dbReference type="Proteomes" id="UP000669317"/>
    </source>
</evidence>
<evidence type="ECO:0000256" key="2">
    <source>
        <dbReference type="SAM" id="SignalP"/>
    </source>
</evidence>
<dbReference type="EMBL" id="LS398110">
    <property type="protein sequence ID" value="SPP96534.1"/>
    <property type="molecule type" value="Genomic_DNA"/>
</dbReference>
<feature type="signal peptide" evidence="2">
    <location>
        <begin position="1"/>
        <end position="20"/>
    </location>
</feature>
<evidence type="ECO:0000256" key="1">
    <source>
        <dbReference type="SAM" id="MobiDB-lite"/>
    </source>
</evidence>
<evidence type="ECO:0000313" key="3">
    <source>
        <dbReference type="EMBL" id="MBP0109905.1"/>
    </source>
</evidence>
<protein>
    <submittedName>
        <fullName evidence="4">Uncharacterized protein</fullName>
    </submittedName>
</protein>
<dbReference type="EMBL" id="JAGIKT010000003">
    <property type="protein sequence ID" value="MBP0109905.1"/>
    <property type="molecule type" value="Genomic_DNA"/>
</dbReference>
<feature type="region of interest" description="Disordered" evidence="1">
    <location>
        <begin position="25"/>
        <end position="127"/>
    </location>
</feature>
<gene>
    <name evidence="4" type="ORF">BRAD3257_5594</name>
    <name evidence="3" type="ORF">JWS04_02095</name>
</gene>